<dbReference type="AlphaFoldDB" id="A0A158KMC7"/>
<evidence type="ECO:0000313" key="2">
    <source>
        <dbReference type="EMBL" id="SAL82287.1"/>
    </source>
</evidence>
<dbReference type="RefSeq" id="WP_143749343.1">
    <property type="nucleotide sequence ID" value="NZ_FCOM02000041.1"/>
</dbReference>
<keyword evidence="1" id="KW-0732">Signal</keyword>
<gene>
    <name evidence="2" type="ORF">AWB74_06217</name>
</gene>
<reference evidence="2" key="1">
    <citation type="submission" date="2016-01" db="EMBL/GenBank/DDBJ databases">
        <authorList>
            <person name="Peeters C."/>
        </authorList>
    </citation>
    <scope>NUCLEOTIDE SEQUENCE [LARGE SCALE GENOMIC DNA]</scope>
    <source>
        <strain evidence="2">LMG 29317</strain>
    </source>
</reference>
<dbReference type="EMBL" id="FCOM02000041">
    <property type="protein sequence ID" value="SAL82287.1"/>
    <property type="molecule type" value="Genomic_DNA"/>
</dbReference>
<proteinExistence type="predicted"/>
<evidence type="ECO:0000256" key="1">
    <source>
        <dbReference type="SAM" id="SignalP"/>
    </source>
</evidence>
<sequence>MPYTKLGVLSILVAASMATAIPAYASGECSASSLKGAYSFSARGELLGILDTTKSPPVLDPLTKPIVIDGVALQTFDGAGSFTRTDFLNTNGTPRAGQTAFNPNQHGTYTVNPDCTGTMHIVYDSGAVLDLQMVLADNAETIKAIVSVETVPSFPSTPNATCGTGCAIGVQVSLDGQKTRDRDHRH</sequence>
<name>A0A158KMC7_9BURK</name>
<accession>A0A158KMC7</accession>
<protein>
    <submittedName>
        <fullName evidence="2">Uncharacterized protein</fullName>
    </submittedName>
</protein>
<feature type="chain" id="PRO_5007627851" evidence="1">
    <location>
        <begin position="26"/>
        <end position="186"/>
    </location>
</feature>
<keyword evidence="3" id="KW-1185">Reference proteome</keyword>
<organism evidence="2 3">
    <name type="scientific">Caballeronia arvi</name>
    <dbReference type="NCBI Taxonomy" id="1777135"/>
    <lineage>
        <taxon>Bacteria</taxon>
        <taxon>Pseudomonadati</taxon>
        <taxon>Pseudomonadota</taxon>
        <taxon>Betaproteobacteria</taxon>
        <taxon>Burkholderiales</taxon>
        <taxon>Burkholderiaceae</taxon>
        <taxon>Caballeronia</taxon>
    </lineage>
</organism>
<evidence type="ECO:0000313" key="3">
    <source>
        <dbReference type="Proteomes" id="UP000055019"/>
    </source>
</evidence>
<comment type="caution">
    <text evidence="2">The sequence shown here is derived from an EMBL/GenBank/DDBJ whole genome shotgun (WGS) entry which is preliminary data.</text>
</comment>
<dbReference type="OrthoDB" id="9130285at2"/>
<feature type="signal peptide" evidence="1">
    <location>
        <begin position="1"/>
        <end position="25"/>
    </location>
</feature>
<dbReference type="Proteomes" id="UP000055019">
    <property type="component" value="Unassembled WGS sequence"/>
</dbReference>